<reference evidence="10 11" key="1">
    <citation type="submission" date="2015-07" db="EMBL/GenBank/DDBJ databases">
        <title>The genome of the fungus Escovopsis weberi, a specialized disease agent of ant agriculture.</title>
        <authorList>
            <person name="de Man T.J."/>
            <person name="Stajich J.E."/>
            <person name="Kubicek C.P."/>
            <person name="Chenthamara K."/>
            <person name="Atanasova L."/>
            <person name="Druzhinina I.S."/>
            <person name="Birnbaum S."/>
            <person name="Barribeau S.M."/>
            <person name="Teiling C."/>
            <person name="Suen G."/>
            <person name="Currie C."/>
            <person name="Gerardo N.M."/>
        </authorList>
    </citation>
    <scope>NUCLEOTIDE SEQUENCE [LARGE SCALE GENOMIC DNA]</scope>
</reference>
<feature type="compositionally biased region" description="Basic and acidic residues" evidence="8">
    <location>
        <begin position="20"/>
        <end position="30"/>
    </location>
</feature>
<sequence>MSAAGSIASTVGVTAYAVEADNHQRTERPPSLEAPLERVSSPTPSTSHLPKIHHQAPLELENYFVGPRDLSRHTKWPLLMQMHGSILPKMIIPLLLVGAWATCITLISKKVHPLEVNSVLLTVTGFVVSMGLSFRSSTAYERYSEGRRLWASLSTASQALGRMFWIHAKDPETKDTRETLLNKVSAMNLLAAFSVALKHDLRFEPYTGHPDLHPLVRHLNTFARTATETVAPPEKKTGFFKSTGENLGVSFAASNPRKLVKRAELPLGNLPLEILSHIALTVDFMIQNGQLTLPIQQTIAYNNMTVLNDVLTGCQRVLNTPLPVAYSIAISQITWVYVLLLPFQLVKLLGWIAIPATVAASYIILGLLMIGHEIENPFGTDVNDLPLDSYCDQIQHDLDIIASYERRGAESFLANPNNVPLYPVSSAPVDVWMQRSEAALRETIRTKPNRTFEMFRTRRGKRHDEEMGKME</sequence>
<accession>A0A0M9VW72</accession>
<dbReference type="OrthoDB" id="1368at2759"/>
<keyword evidence="11" id="KW-1185">Reference proteome</keyword>
<evidence type="ECO:0000256" key="8">
    <source>
        <dbReference type="SAM" id="MobiDB-lite"/>
    </source>
</evidence>
<keyword evidence="3" id="KW-1003">Cell membrane</keyword>
<comment type="subcellular location">
    <subcellularLocation>
        <location evidence="1">Cell membrane</location>
        <topology evidence="1">Multi-pass membrane protein</topology>
    </subcellularLocation>
</comment>
<evidence type="ECO:0000256" key="7">
    <source>
        <dbReference type="ARBA" id="ARBA00023136"/>
    </source>
</evidence>
<evidence type="ECO:0000256" key="9">
    <source>
        <dbReference type="SAM" id="Phobius"/>
    </source>
</evidence>
<evidence type="ECO:0000256" key="2">
    <source>
        <dbReference type="ARBA" id="ARBA00022448"/>
    </source>
</evidence>
<protein>
    <submittedName>
        <fullName evidence="10">UPF0187 protein</fullName>
    </submittedName>
</protein>
<evidence type="ECO:0000256" key="4">
    <source>
        <dbReference type="ARBA" id="ARBA00022692"/>
    </source>
</evidence>
<dbReference type="Proteomes" id="UP000053831">
    <property type="component" value="Unassembled WGS sequence"/>
</dbReference>
<feature type="transmembrane region" description="Helical" evidence="9">
    <location>
        <begin position="324"/>
        <end position="343"/>
    </location>
</feature>
<dbReference type="GO" id="GO:0005254">
    <property type="term" value="F:chloride channel activity"/>
    <property type="evidence" value="ECO:0007669"/>
    <property type="project" value="InterPro"/>
</dbReference>
<dbReference type="PANTHER" id="PTHR33281:SF19">
    <property type="entry name" value="VOLTAGE-DEPENDENT ANION CHANNEL-FORMING PROTEIN YNEE"/>
    <property type="match status" value="1"/>
</dbReference>
<dbReference type="GO" id="GO:0005886">
    <property type="term" value="C:plasma membrane"/>
    <property type="evidence" value="ECO:0007669"/>
    <property type="project" value="UniProtKB-SubCell"/>
</dbReference>
<comment type="caution">
    <text evidence="10">The sequence shown here is derived from an EMBL/GenBank/DDBJ whole genome shotgun (WGS) entry which is preliminary data.</text>
</comment>
<evidence type="ECO:0000313" key="11">
    <source>
        <dbReference type="Proteomes" id="UP000053831"/>
    </source>
</evidence>
<keyword evidence="2" id="KW-0813">Transport</keyword>
<evidence type="ECO:0000256" key="6">
    <source>
        <dbReference type="ARBA" id="ARBA00023065"/>
    </source>
</evidence>
<evidence type="ECO:0000256" key="3">
    <source>
        <dbReference type="ARBA" id="ARBA00022475"/>
    </source>
</evidence>
<feature type="region of interest" description="Disordered" evidence="8">
    <location>
        <begin position="20"/>
        <end position="52"/>
    </location>
</feature>
<dbReference type="AlphaFoldDB" id="A0A0M9VW72"/>
<evidence type="ECO:0000313" key="10">
    <source>
        <dbReference type="EMBL" id="KOS21762.1"/>
    </source>
</evidence>
<name>A0A0M9VW72_ESCWE</name>
<keyword evidence="5 9" id="KW-1133">Transmembrane helix</keyword>
<keyword evidence="7 9" id="KW-0472">Membrane</keyword>
<evidence type="ECO:0000256" key="5">
    <source>
        <dbReference type="ARBA" id="ARBA00022989"/>
    </source>
</evidence>
<proteinExistence type="predicted"/>
<dbReference type="PANTHER" id="PTHR33281">
    <property type="entry name" value="UPF0187 PROTEIN YNEE"/>
    <property type="match status" value="1"/>
</dbReference>
<dbReference type="EMBL" id="LGSR01000006">
    <property type="protein sequence ID" value="KOS21762.1"/>
    <property type="molecule type" value="Genomic_DNA"/>
</dbReference>
<evidence type="ECO:0000256" key="1">
    <source>
        <dbReference type="ARBA" id="ARBA00004651"/>
    </source>
</evidence>
<keyword evidence="4 9" id="KW-0812">Transmembrane</keyword>
<dbReference type="Pfam" id="PF25539">
    <property type="entry name" value="Bestrophin_2"/>
    <property type="match status" value="1"/>
</dbReference>
<gene>
    <name evidence="10" type="ORF">ESCO_001425</name>
</gene>
<keyword evidence="6" id="KW-0406">Ion transport</keyword>
<feature type="transmembrane region" description="Helical" evidence="9">
    <location>
        <begin position="349"/>
        <end position="370"/>
    </location>
</feature>
<organism evidence="10 11">
    <name type="scientific">Escovopsis weberi</name>
    <dbReference type="NCBI Taxonomy" id="150374"/>
    <lineage>
        <taxon>Eukaryota</taxon>
        <taxon>Fungi</taxon>
        <taxon>Dikarya</taxon>
        <taxon>Ascomycota</taxon>
        <taxon>Pezizomycotina</taxon>
        <taxon>Sordariomycetes</taxon>
        <taxon>Hypocreomycetidae</taxon>
        <taxon>Hypocreales</taxon>
        <taxon>Hypocreaceae</taxon>
        <taxon>Escovopsis</taxon>
    </lineage>
</organism>
<dbReference type="STRING" id="150374.A0A0M9VW72"/>
<dbReference type="InterPro" id="IPR044669">
    <property type="entry name" value="YneE/VCCN1/2-like"/>
</dbReference>